<feature type="coiled-coil region" evidence="1">
    <location>
        <begin position="40"/>
        <end position="93"/>
    </location>
</feature>
<reference evidence="3" key="1">
    <citation type="submission" date="2025-08" db="UniProtKB">
        <authorList>
            <consortium name="RefSeq"/>
        </authorList>
    </citation>
    <scope>IDENTIFICATION</scope>
    <source>
        <strain evidence="3">OHB3-1</strain>
    </source>
</reference>
<keyword evidence="1" id="KW-0175">Coiled coil</keyword>
<gene>
    <name evidence="3" type="primary">LOC111015471</name>
</gene>
<protein>
    <submittedName>
        <fullName evidence="3">Uncharacterized protein LOC111015471 isoform X1</fullName>
    </submittedName>
</protein>
<evidence type="ECO:0000256" key="1">
    <source>
        <dbReference type="SAM" id="Coils"/>
    </source>
</evidence>
<dbReference type="AlphaFoldDB" id="A0A6J1CWM1"/>
<name>A0A6J1CWM1_MOMCH</name>
<dbReference type="RefSeq" id="XP_022146200.1">
    <property type="nucleotide sequence ID" value="XM_022290508.1"/>
</dbReference>
<keyword evidence="2" id="KW-1185">Reference proteome</keyword>
<evidence type="ECO:0000313" key="2">
    <source>
        <dbReference type="Proteomes" id="UP000504603"/>
    </source>
</evidence>
<feature type="coiled-coil region" evidence="1">
    <location>
        <begin position="117"/>
        <end position="144"/>
    </location>
</feature>
<dbReference type="GeneID" id="111015471"/>
<dbReference type="Proteomes" id="UP000504603">
    <property type="component" value="Unplaced"/>
</dbReference>
<sequence>MQLDYLNRLKRFQLVGSDKCLDNRTLDYFCLLKGGEGLSYQDLVHKILCFRNQLKKWEDEYIGILQGKFSNNENDVLQEIVRSRRELENAEKVYLITRMRSFHYKSSIEVDDISFTDENLLKKMLSLKRELTKLEGEYVALLEAEATYSYHALSTYSKHVLQSAVSRRRELLVLEEECFMPLKGRISVFDVGSMSFGRLQEVIRMIQRMKFYPPLKEERMYPSFMQDNNNIHYKIEFLETMVRLREDFLTLEDKYLCLLQDRYIKNCSYTSLLKFNLIYSEYLWEYLLEIILNWRNYLTLLEDSYGCKLEMNYSCMGIDSSTLKHGLQNTEFKQMEEEYHKLIREWRLTSHNNISSIDVAQIYEKYIKPEVLDNIVFSKNEINKMEMDRYTVLENHARRLDEHTQRGIKHDIDDQLHHIAFFRRRLRDIEDIYFYMFQHKNESKYILHTACTFLGERF</sequence>
<accession>A0A6J1CWM1</accession>
<dbReference type="KEGG" id="mcha:111015471"/>
<proteinExistence type="predicted"/>
<organism evidence="2 3">
    <name type="scientific">Momordica charantia</name>
    <name type="common">Bitter gourd</name>
    <name type="synonym">Balsam pear</name>
    <dbReference type="NCBI Taxonomy" id="3673"/>
    <lineage>
        <taxon>Eukaryota</taxon>
        <taxon>Viridiplantae</taxon>
        <taxon>Streptophyta</taxon>
        <taxon>Embryophyta</taxon>
        <taxon>Tracheophyta</taxon>
        <taxon>Spermatophyta</taxon>
        <taxon>Magnoliopsida</taxon>
        <taxon>eudicotyledons</taxon>
        <taxon>Gunneridae</taxon>
        <taxon>Pentapetalae</taxon>
        <taxon>rosids</taxon>
        <taxon>fabids</taxon>
        <taxon>Cucurbitales</taxon>
        <taxon>Cucurbitaceae</taxon>
        <taxon>Momordiceae</taxon>
        <taxon>Momordica</taxon>
    </lineage>
</organism>
<evidence type="ECO:0000313" key="3">
    <source>
        <dbReference type="RefSeq" id="XP_022146200.1"/>
    </source>
</evidence>